<organism evidence="3 4">
    <name type="scientific">Agrocybe pediades</name>
    <dbReference type="NCBI Taxonomy" id="84607"/>
    <lineage>
        <taxon>Eukaryota</taxon>
        <taxon>Fungi</taxon>
        <taxon>Dikarya</taxon>
        <taxon>Basidiomycota</taxon>
        <taxon>Agaricomycotina</taxon>
        <taxon>Agaricomycetes</taxon>
        <taxon>Agaricomycetidae</taxon>
        <taxon>Agaricales</taxon>
        <taxon>Agaricineae</taxon>
        <taxon>Strophariaceae</taxon>
        <taxon>Agrocybe</taxon>
    </lineage>
</organism>
<dbReference type="EMBL" id="JAACJL010000031">
    <property type="protein sequence ID" value="KAF4616682.1"/>
    <property type="molecule type" value="Genomic_DNA"/>
</dbReference>
<feature type="transmembrane region" description="Helical" evidence="2">
    <location>
        <begin position="99"/>
        <end position="118"/>
    </location>
</feature>
<protein>
    <submittedName>
        <fullName evidence="3">Uncharacterized protein</fullName>
    </submittedName>
</protein>
<keyword evidence="4" id="KW-1185">Reference proteome</keyword>
<evidence type="ECO:0000313" key="3">
    <source>
        <dbReference type="EMBL" id="KAF4616682.1"/>
    </source>
</evidence>
<feature type="transmembrane region" description="Helical" evidence="2">
    <location>
        <begin position="196"/>
        <end position="220"/>
    </location>
</feature>
<accession>A0A8H4QSR1</accession>
<proteinExistence type="predicted"/>
<comment type="caution">
    <text evidence="3">The sequence shown here is derived from an EMBL/GenBank/DDBJ whole genome shotgun (WGS) entry which is preliminary data.</text>
</comment>
<dbReference type="PANTHER" id="PTHR35043:SF7">
    <property type="entry name" value="TRANSCRIPTION FACTOR DOMAIN-CONTAINING PROTEIN"/>
    <property type="match status" value="1"/>
</dbReference>
<name>A0A8H4QSR1_9AGAR</name>
<dbReference type="Proteomes" id="UP000521872">
    <property type="component" value="Unassembled WGS sequence"/>
</dbReference>
<evidence type="ECO:0000256" key="1">
    <source>
        <dbReference type="SAM" id="MobiDB-lite"/>
    </source>
</evidence>
<dbReference type="PANTHER" id="PTHR35043">
    <property type="entry name" value="TRANSCRIPTION FACTOR DOMAIN-CONTAINING PROTEIN"/>
    <property type="match status" value="1"/>
</dbReference>
<feature type="region of interest" description="Disordered" evidence="1">
    <location>
        <begin position="305"/>
        <end position="324"/>
    </location>
</feature>
<reference evidence="3 4" key="1">
    <citation type="submission" date="2019-12" db="EMBL/GenBank/DDBJ databases">
        <authorList>
            <person name="Floudas D."/>
            <person name="Bentzer J."/>
            <person name="Ahren D."/>
            <person name="Johansson T."/>
            <person name="Persson P."/>
            <person name="Tunlid A."/>
        </authorList>
    </citation>
    <scope>NUCLEOTIDE SEQUENCE [LARGE SCALE GENOMIC DNA]</scope>
    <source>
        <strain evidence="3 4">CBS 102.39</strain>
    </source>
</reference>
<keyword evidence="2" id="KW-1133">Transmembrane helix</keyword>
<evidence type="ECO:0000256" key="2">
    <source>
        <dbReference type="SAM" id="Phobius"/>
    </source>
</evidence>
<keyword evidence="2" id="KW-0472">Membrane</keyword>
<evidence type="ECO:0000313" key="4">
    <source>
        <dbReference type="Proteomes" id="UP000521872"/>
    </source>
</evidence>
<feature type="transmembrane region" description="Helical" evidence="2">
    <location>
        <begin position="60"/>
        <end position="79"/>
    </location>
</feature>
<keyword evidence="2" id="KW-0812">Transmembrane</keyword>
<sequence>MRRTTSRYCHLLSIRAIELRPHLPFDHPPKMRVNTTDSSSLLDIPNSLPVKATFDTRTSWDIIGSCLATLFACLWVSVHPNMPSPTHSDKRVFLAKVELMIWTLLFPEMIILWAFRQWRGARMLSKKFKDYEWTMSHGFFAQTGRFVETSEGSTRILLPEDLFSARSKGDSFSKAIVIAQTAWFIAQCIGRHVKGLFITSAELSTLAYAILNGVMYLLWWHKPLDCRTPVELHPSYPGYPCDAWPPSTSHPTLSPIVLTTICDELLTFAENHLEDMAPGPTEAAFGGTAVTTGPTMEDIAATTTTEPTMEDVASPPTELAPEELSTATTVPLLEIVESYIQRLRELLLFPYRRLSQMRSMAYAMRQTRANSTEDLVPVFYAYTPVEGRNRYFGEEFFWGNILLMLYGAVVVEDMQRRNNGPSLDIWLSSSHTASPYTPKVMGHT</sequence>
<gene>
    <name evidence="3" type="ORF">D9613_008813</name>
</gene>
<dbReference type="AlphaFoldDB" id="A0A8H4QSR1"/>